<dbReference type="AlphaFoldDB" id="A0A8J7Y6I1"/>
<evidence type="ECO:0000256" key="7">
    <source>
        <dbReference type="PROSITE-ProRule" id="PRU00169"/>
    </source>
</evidence>
<evidence type="ECO:0000259" key="10">
    <source>
        <dbReference type="PROSITE" id="PS50110"/>
    </source>
</evidence>
<dbReference type="InterPro" id="IPR003661">
    <property type="entry name" value="HisK_dim/P_dom"/>
</dbReference>
<dbReference type="InterPro" id="IPR003594">
    <property type="entry name" value="HATPase_dom"/>
</dbReference>
<dbReference type="CDD" id="cd00130">
    <property type="entry name" value="PAS"/>
    <property type="match status" value="2"/>
</dbReference>
<dbReference type="Gene3D" id="3.30.565.10">
    <property type="entry name" value="Histidine kinase-like ATPase, C-terminal domain"/>
    <property type="match status" value="1"/>
</dbReference>
<feature type="domain" description="PAS" evidence="11">
    <location>
        <begin position="310"/>
        <end position="387"/>
    </location>
</feature>
<evidence type="ECO:0000313" key="13">
    <source>
        <dbReference type="EMBL" id="MBV0923011.1"/>
    </source>
</evidence>
<evidence type="ECO:0000256" key="6">
    <source>
        <dbReference type="ARBA" id="ARBA00023012"/>
    </source>
</evidence>
<dbReference type="InterPro" id="IPR029016">
    <property type="entry name" value="GAF-like_dom_sf"/>
</dbReference>
<dbReference type="SMART" id="SM00388">
    <property type="entry name" value="HisKA"/>
    <property type="match status" value="1"/>
</dbReference>
<dbReference type="PROSITE" id="PS50112">
    <property type="entry name" value="PAS"/>
    <property type="match status" value="2"/>
</dbReference>
<dbReference type="Pfam" id="PF13426">
    <property type="entry name" value="PAS_9"/>
    <property type="match status" value="2"/>
</dbReference>
<dbReference type="InterPro" id="IPR050736">
    <property type="entry name" value="Sensor_HK_Regulatory"/>
</dbReference>
<dbReference type="CDD" id="cd00156">
    <property type="entry name" value="REC"/>
    <property type="match status" value="1"/>
</dbReference>
<dbReference type="PANTHER" id="PTHR43711">
    <property type="entry name" value="TWO-COMPONENT HISTIDINE KINASE"/>
    <property type="match status" value="1"/>
</dbReference>
<dbReference type="SUPFAM" id="SSF47384">
    <property type="entry name" value="Homodimeric domain of signal transducing histidine kinase"/>
    <property type="match status" value="1"/>
</dbReference>
<dbReference type="Pfam" id="PF00512">
    <property type="entry name" value="HisKA"/>
    <property type="match status" value="1"/>
</dbReference>
<comment type="caution">
    <text evidence="13">The sequence shown here is derived from an EMBL/GenBank/DDBJ whole genome shotgun (WGS) entry which is preliminary data.</text>
</comment>
<evidence type="ECO:0000259" key="9">
    <source>
        <dbReference type="PROSITE" id="PS50109"/>
    </source>
</evidence>
<reference evidence="13 14" key="1">
    <citation type="submission" date="2021-06" db="EMBL/GenBank/DDBJ databases">
        <title>New haloarchaea isolates fom saline soil.</title>
        <authorList>
            <person name="Duran-Viseras A."/>
            <person name="Sanchez-Porro C.S."/>
            <person name="Ventosa A."/>
        </authorList>
    </citation>
    <scope>NUCLEOTIDE SEQUENCE [LARGE SCALE GENOMIC DNA]</scope>
    <source>
        <strain evidence="13 14">JCM 183640</strain>
    </source>
</reference>
<dbReference type="SUPFAM" id="SSF55874">
    <property type="entry name" value="ATPase domain of HSP90 chaperone/DNA topoisomerase II/histidine kinase"/>
    <property type="match status" value="1"/>
</dbReference>
<dbReference type="OrthoDB" id="8127at2157"/>
<feature type="coiled-coil region" evidence="8">
    <location>
        <begin position="534"/>
        <end position="561"/>
    </location>
</feature>
<dbReference type="RefSeq" id="WP_162316174.1">
    <property type="nucleotide sequence ID" value="NZ_JAHQXF010000001.1"/>
</dbReference>
<dbReference type="Gene3D" id="1.10.287.130">
    <property type="match status" value="1"/>
</dbReference>
<dbReference type="InterPro" id="IPR000700">
    <property type="entry name" value="PAS-assoc_C"/>
</dbReference>
<dbReference type="CDD" id="cd00075">
    <property type="entry name" value="HATPase"/>
    <property type="match status" value="1"/>
</dbReference>
<dbReference type="Gene3D" id="3.30.450.20">
    <property type="entry name" value="PAS domain"/>
    <property type="match status" value="2"/>
</dbReference>
<feature type="domain" description="Histidine kinase" evidence="9">
    <location>
        <begin position="726"/>
        <end position="916"/>
    </location>
</feature>
<comment type="catalytic activity">
    <reaction evidence="1">
        <text>ATP + protein L-histidine = ADP + protein N-phospho-L-histidine.</text>
        <dbReference type="EC" id="2.7.13.3"/>
    </reaction>
</comment>
<dbReference type="InterPro" id="IPR003018">
    <property type="entry name" value="GAF"/>
</dbReference>
<dbReference type="SUPFAM" id="SSF55785">
    <property type="entry name" value="PYP-like sensor domain (PAS domain)"/>
    <property type="match status" value="2"/>
</dbReference>
<protein>
    <recommendedName>
        <fullName evidence="2">histidine kinase</fullName>
        <ecNumber evidence="2">2.7.13.3</ecNumber>
    </recommendedName>
</protein>
<dbReference type="InterPro" id="IPR005467">
    <property type="entry name" value="His_kinase_dom"/>
</dbReference>
<dbReference type="NCBIfam" id="TIGR00229">
    <property type="entry name" value="sensory_box"/>
    <property type="match status" value="2"/>
</dbReference>
<dbReference type="Pfam" id="PF00072">
    <property type="entry name" value="Response_reg"/>
    <property type="match status" value="1"/>
</dbReference>
<dbReference type="InterPro" id="IPR036890">
    <property type="entry name" value="HATPase_C_sf"/>
</dbReference>
<dbReference type="PROSITE" id="PS50109">
    <property type="entry name" value="HIS_KIN"/>
    <property type="match status" value="1"/>
</dbReference>
<feature type="domain" description="PAC" evidence="12">
    <location>
        <begin position="382"/>
        <end position="432"/>
    </location>
</feature>
<organism evidence="13 14">
    <name type="scientific">Haloarcula limicola</name>
    <dbReference type="NCBI Taxonomy" id="1429915"/>
    <lineage>
        <taxon>Archaea</taxon>
        <taxon>Methanobacteriati</taxon>
        <taxon>Methanobacteriota</taxon>
        <taxon>Stenosarchaea group</taxon>
        <taxon>Halobacteria</taxon>
        <taxon>Halobacteriales</taxon>
        <taxon>Haloarculaceae</taxon>
        <taxon>Haloarcula</taxon>
    </lineage>
</organism>
<dbReference type="SMART" id="SM00448">
    <property type="entry name" value="REC"/>
    <property type="match status" value="1"/>
</dbReference>
<keyword evidence="5" id="KW-0418">Kinase</keyword>
<dbReference type="EMBL" id="JAHQXF010000001">
    <property type="protein sequence ID" value="MBV0923011.1"/>
    <property type="molecule type" value="Genomic_DNA"/>
</dbReference>
<sequence length="922" mass="102178">MSETISVLQVDDDPAFVELAAEFLEREDDRLRVRTARSAGEGLAALDAEPVDCIVSDFEMPETNGLELLDAVREEHPELPFVLFTGKGSEEVASEAIRRGATDYLQKQSGTEQYALLANRVRNAVETYRSARHAAEEERISTVVREANRVLVRAGSCADIEARICELISRADPYQFAWIGRLDDETDRIEPSSWAGGGGYLDDITVTADETDTGLGPAGTALREQRFAATQDVKSDSEFTPWREAALEYGFRSVAGIPLTYDSERHGVLVVYADRPRAFDETEAQLLTELGDDIAHALHAQRVRTDLERTTVRLEGLFENSPDMINLHDGDGTIVDANPMLCEKLGYSVGELVGTKIWEIDDQITPEEARELWSSLAPGERHELQSEFRRCDGSTFPVEVHLRRLRDEGDDRFLVTSHDVSDQRERQQQLEARSTAIESATDGMAILDEDEGYTFVNQAHADVYGYDSPEAFYGENWRMCYGRAEAERFEREVMPILAADGEWIGKATGRRRSGETFMQEISLTQLDDGAIICVVRDISEREAHRKRLEQLQRRTQALMTTQSVEETAAVAVDVADDVLGAELSGFHESSEDGRRLTLVAQTDGHGSTFESSHAYERDSDDPVDSVVWEAFDRGTPYYVDDCAEHERLAGNTPAGSVIICPIADHGVFVVSAAEPNAFDETDHTLADILASTFTAALQRVDRESLLRERERELTRQNERLAEFANVVSHDLRNPLSVLEGSLELAEETGDPEHFERSRQALSRMEQLIDDVLALARQGGDVDELDAVEVETIAEACWRNVATGEASLRVERGGSIRASESRFKQLVENLFRNSVEHSDRPVTVTVGVLDGGRGFYVEDDGDGIPPAERERVFESGYSNASGGTGFGLAIVQRIVAAHGWEIAIEESDAGGARFEVTGVEPVE</sequence>
<proteinExistence type="predicted"/>
<dbReference type="Pfam" id="PF13185">
    <property type="entry name" value="GAF_2"/>
    <property type="match status" value="2"/>
</dbReference>
<dbReference type="Proteomes" id="UP000766550">
    <property type="component" value="Unassembled WGS sequence"/>
</dbReference>
<dbReference type="PROSITE" id="PS50110">
    <property type="entry name" value="RESPONSE_REGULATORY"/>
    <property type="match status" value="1"/>
</dbReference>
<dbReference type="Pfam" id="PF02518">
    <property type="entry name" value="HATPase_c"/>
    <property type="match status" value="1"/>
</dbReference>
<dbReference type="PROSITE" id="PS50113">
    <property type="entry name" value="PAC"/>
    <property type="match status" value="1"/>
</dbReference>
<feature type="domain" description="Response regulatory" evidence="10">
    <location>
        <begin position="6"/>
        <end position="122"/>
    </location>
</feature>
<evidence type="ECO:0000259" key="12">
    <source>
        <dbReference type="PROSITE" id="PS50113"/>
    </source>
</evidence>
<evidence type="ECO:0000256" key="2">
    <source>
        <dbReference type="ARBA" id="ARBA00012438"/>
    </source>
</evidence>
<dbReference type="SMART" id="SM00065">
    <property type="entry name" value="GAF"/>
    <property type="match status" value="2"/>
</dbReference>
<evidence type="ECO:0000256" key="4">
    <source>
        <dbReference type="ARBA" id="ARBA00022679"/>
    </source>
</evidence>
<dbReference type="SMART" id="SM00091">
    <property type="entry name" value="PAS"/>
    <property type="match status" value="2"/>
</dbReference>
<keyword evidence="8" id="KW-0175">Coiled coil</keyword>
<dbReference type="InterPro" id="IPR036097">
    <property type="entry name" value="HisK_dim/P_sf"/>
</dbReference>
<dbReference type="SMART" id="SM00387">
    <property type="entry name" value="HATPase_c"/>
    <property type="match status" value="1"/>
</dbReference>
<evidence type="ECO:0000256" key="3">
    <source>
        <dbReference type="ARBA" id="ARBA00022553"/>
    </source>
</evidence>
<dbReference type="PRINTS" id="PR00344">
    <property type="entry name" value="BCTRLSENSOR"/>
</dbReference>
<dbReference type="InterPro" id="IPR000014">
    <property type="entry name" value="PAS"/>
</dbReference>
<dbReference type="Gene3D" id="3.40.50.2300">
    <property type="match status" value="1"/>
</dbReference>
<dbReference type="CDD" id="cd00082">
    <property type="entry name" value="HisKA"/>
    <property type="match status" value="1"/>
</dbReference>
<evidence type="ECO:0000256" key="5">
    <source>
        <dbReference type="ARBA" id="ARBA00022777"/>
    </source>
</evidence>
<feature type="modified residue" description="4-aspartylphosphate" evidence="7">
    <location>
        <position position="57"/>
    </location>
</feature>
<evidence type="ECO:0000256" key="8">
    <source>
        <dbReference type="SAM" id="Coils"/>
    </source>
</evidence>
<keyword evidence="4" id="KW-0808">Transferase</keyword>
<accession>A0A8J7Y6I1</accession>
<feature type="domain" description="PAS" evidence="11">
    <location>
        <begin position="429"/>
        <end position="470"/>
    </location>
</feature>
<dbReference type="EC" id="2.7.13.3" evidence="2"/>
<dbReference type="InterPro" id="IPR035965">
    <property type="entry name" value="PAS-like_dom_sf"/>
</dbReference>
<evidence type="ECO:0000259" key="11">
    <source>
        <dbReference type="PROSITE" id="PS50112"/>
    </source>
</evidence>
<evidence type="ECO:0000313" key="14">
    <source>
        <dbReference type="Proteomes" id="UP000766550"/>
    </source>
</evidence>
<keyword evidence="14" id="KW-1185">Reference proteome</keyword>
<dbReference type="Gene3D" id="3.30.450.40">
    <property type="match status" value="2"/>
</dbReference>
<keyword evidence="6" id="KW-0902">Two-component regulatory system</keyword>
<dbReference type="PANTHER" id="PTHR43711:SF1">
    <property type="entry name" value="HISTIDINE KINASE 1"/>
    <property type="match status" value="1"/>
</dbReference>
<dbReference type="SUPFAM" id="SSF52172">
    <property type="entry name" value="CheY-like"/>
    <property type="match status" value="1"/>
</dbReference>
<dbReference type="GO" id="GO:0000155">
    <property type="term" value="F:phosphorelay sensor kinase activity"/>
    <property type="evidence" value="ECO:0007669"/>
    <property type="project" value="InterPro"/>
</dbReference>
<dbReference type="InterPro" id="IPR004358">
    <property type="entry name" value="Sig_transdc_His_kin-like_C"/>
</dbReference>
<keyword evidence="3 7" id="KW-0597">Phosphoprotein</keyword>
<name>A0A8J7Y6I1_9EURY</name>
<dbReference type="InterPro" id="IPR011006">
    <property type="entry name" value="CheY-like_superfamily"/>
</dbReference>
<gene>
    <name evidence="13" type="ORF">KTS45_02260</name>
</gene>
<evidence type="ECO:0000256" key="1">
    <source>
        <dbReference type="ARBA" id="ARBA00000085"/>
    </source>
</evidence>
<dbReference type="SUPFAM" id="SSF55781">
    <property type="entry name" value="GAF domain-like"/>
    <property type="match status" value="2"/>
</dbReference>
<dbReference type="InterPro" id="IPR001789">
    <property type="entry name" value="Sig_transdc_resp-reg_receiver"/>
</dbReference>